<evidence type="ECO:0008006" key="4">
    <source>
        <dbReference type="Google" id="ProtNLM"/>
    </source>
</evidence>
<evidence type="ECO:0000313" key="2">
    <source>
        <dbReference type="EMBL" id="RNA68581.1"/>
    </source>
</evidence>
<feature type="transmembrane region" description="Helical" evidence="1">
    <location>
        <begin position="381"/>
        <end position="398"/>
    </location>
</feature>
<dbReference type="Proteomes" id="UP000278746">
    <property type="component" value="Unassembled WGS sequence"/>
</dbReference>
<feature type="transmembrane region" description="Helical" evidence="1">
    <location>
        <begin position="231"/>
        <end position="248"/>
    </location>
</feature>
<keyword evidence="1" id="KW-0812">Transmembrane</keyword>
<feature type="transmembrane region" description="Helical" evidence="1">
    <location>
        <begin position="169"/>
        <end position="187"/>
    </location>
</feature>
<accession>A0A3M7TTN7</accession>
<feature type="transmembrane region" description="Helical" evidence="1">
    <location>
        <begin position="317"/>
        <end position="334"/>
    </location>
</feature>
<reference evidence="2 3" key="1">
    <citation type="submission" date="2018-10" db="EMBL/GenBank/DDBJ databases">
        <title>Bacillus Keqinensis sp. nov., a moderately halophilic bacterium isolated from a saline-alkaline lake.</title>
        <authorList>
            <person name="Wang H."/>
        </authorList>
    </citation>
    <scope>NUCLEOTIDE SEQUENCE [LARGE SCALE GENOMIC DNA]</scope>
    <source>
        <strain evidence="2 3">KQ-3</strain>
    </source>
</reference>
<feature type="transmembrane region" description="Helical" evidence="1">
    <location>
        <begin position="144"/>
        <end position="163"/>
    </location>
</feature>
<feature type="transmembrane region" description="Helical" evidence="1">
    <location>
        <begin position="69"/>
        <end position="91"/>
    </location>
</feature>
<feature type="transmembrane region" description="Helical" evidence="1">
    <location>
        <begin position="405"/>
        <end position="433"/>
    </location>
</feature>
<sequence length="459" mass="50020">MKIERKYGEIQPGIKWGPFTMRLPGVHLKLTPSQHIQGGLLLLATCGSITPLMMTYFEVSFEVAWTVSLVMLFWVLAQTVLFGDIYAAGAITPALPLTLVYMNTLAPGIDAVQGMIALFLVVIALFLFFGLTKLGERFNNMVPVALKAGIIMGAAIAAFQSEINRLPSMPYSLITSWVIVLVLLFSIPFSKLPDTRSKIMMGSNALLLSLLVAGGVGFFTGEMTFQMEWGFFVPPIAETMSTLSIWAVGIPSWEVFLAVFPIALVVYVLAFGDLVIAHTLLRGADKARKDEKIDINPTRSHFVLAARNAAQLMTAGPLLWIHGPIWTGVQVFLIERYKKGRNVMESIYDGPMNFYIMAIPLGLLLPVIAIIMPIFPVALSVSLLLTGFACAYVAMSLVKSNISRGVVLAIGMLTATYGPVWGIGVGIALYILLIGRHGEKVEESLGVETEEEKKEEAAS</sequence>
<comment type="caution">
    <text evidence="2">The sequence shown here is derived from an EMBL/GenBank/DDBJ whole genome shotgun (WGS) entry which is preliminary data.</text>
</comment>
<dbReference type="AlphaFoldDB" id="A0A3M7TTN7"/>
<dbReference type="OrthoDB" id="354989at2"/>
<protein>
    <recommendedName>
        <fullName evidence="4">Xanthine/uracil/vitamin C permease</fullName>
    </recommendedName>
</protein>
<dbReference type="RefSeq" id="WP_122896106.1">
    <property type="nucleotide sequence ID" value="NZ_RHIB01000001.1"/>
</dbReference>
<organism evidence="2 3">
    <name type="scientific">Alteribacter keqinensis</name>
    <dbReference type="NCBI Taxonomy" id="2483800"/>
    <lineage>
        <taxon>Bacteria</taxon>
        <taxon>Bacillati</taxon>
        <taxon>Bacillota</taxon>
        <taxon>Bacilli</taxon>
        <taxon>Bacillales</taxon>
        <taxon>Bacillaceae</taxon>
        <taxon>Alteribacter</taxon>
    </lineage>
</organism>
<feature type="transmembrane region" description="Helical" evidence="1">
    <location>
        <begin position="255"/>
        <end position="281"/>
    </location>
</feature>
<keyword evidence="1" id="KW-1133">Transmembrane helix</keyword>
<feature type="transmembrane region" description="Helical" evidence="1">
    <location>
        <begin position="199"/>
        <end position="219"/>
    </location>
</feature>
<feature type="transmembrane region" description="Helical" evidence="1">
    <location>
        <begin position="111"/>
        <end position="132"/>
    </location>
</feature>
<gene>
    <name evidence="2" type="ORF">EBO34_01015</name>
</gene>
<feature type="transmembrane region" description="Helical" evidence="1">
    <location>
        <begin position="354"/>
        <end position="375"/>
    </location>
</feature>
<dbReference type="EMBL" id="RHIB01000001">
    <property type="protein sequence ID" value="RNA68581.1"/>
    <property type="molecule type" value="Genomic_DNA"/>
</dbReference>
<keyword evidence="1" id="KW-0472">Membrane</keyword>
<keyword evidence="3" id="KW-1185">Reference proteome</keyword>
<evidence type="ECO:0000313" key="3">
    <source>
        <dbReference type="Proteomes" id="UP000278746"/>
    </source>
</evidence>
<name>A0A3M7TTN7_9BACI</name>
<proteinExistence type="predicted"/>
<evidence type="ECO:0000256" key="1">
    <source>
        <dbReference type="SAM" id="Phobius"/>
    </source>
</evidence>